<dbReference type="SUPFAM" id="SSF55424">
    <property type="entry name" value="FAD/NAD-linked reductases, dimerisation (C-terminal) domain"/>
    <property type="match status" value="1"/>
</dbReference>
<dbReference type="PANTHER" id="PTHR43557">
    <property type="entry name" value="APOPTOSIS-INDUCING FACTOR 1"/>
    <property type="match status" value="1"/>
</dbReference>
<dbReference type="Proteomes" id="UP000248616">
    <property type="component" value="Unassembled WGS sequence"/>
</dbReference>
<evidence type="ECO:0000256" key="3">
    <source>
        <dbReference type="ARBA" id="ARBA00022827"/>
    </source>
</evidence>
<organism evidence="7 8">
    <name type="scientific">Mesorhizobium kowhaii</name>
    <dbReference type="NCBI Taxonomy" id="1300272"/>
    <lineage>
        <taxon>Bacteria</taxon>
        <taxon>Pseudomonadati</taxon>
        <taxon>Pseudomonadota</taxon>
        <taxon>Alphaproteobacteria</taxon>
        <taxon>Hyphomicrobiales</taxon>
        <taxon>Phyllobacteriaceae</taxon>
        <taxon>Mesorhizobium</taxon>
    </lineage>
</organism>
<accession>A0A2W7D1M7</accession>
<dbReference type="AlphaFoldDB" id="A0A2W7D1M7"/>
<reference evidence="8" key="1">
    <citation type="submission" date="2017-03" db="EMBL/GenBank/DDBJ databases">
        <authorList>
            <person name="Safronova V.I."/>
            <person name="Sazanova A.L."/>
            <person name="Chirak E.R."/>
        </authorList>
    </citation>
    <scope>NUCLEOTIDE SEQUENCE [LARGE SCALE GENOMIC DNA]</scope>
    <source>
        <strain evidence="8">Ach-343</strain>
    </source>
</reference>
<dbReference type="InterPro" id="IPR016156">
    <property type="entry name" value="FAD/NAD-linked_Rdtase_dimer_sf"/>
</dbReference>
<feature type="domain" description="FAD/NAD(P)-binding" evidence="5">
    <location>
        <begin position="18"/>
        <end position="314"/>
    </location>
</feature>
<sequence>MSLHADHPAAAEPGNETRIVIVGAGQAGLSTAEKLRANGFAGSITLIGEEPDAPYQRPPLSKAYLLGELERDRLKLKAEDWYAKNRIALRLGARVASIDRARRCVCLADGGMLAYDRLVLATGATARKLPQAIARGLAGIFTIRTLADIDGLRPALEKQGKLLVIGGGYIGLEIAAVARGLGMTVDVVEAADRPLARVASAQTATAVEALHRSRGVAFHLGKSVSELLGADRVGGARLSDGTIVTADVVVAGIGGMPETALAAEAGLAVDNGIAADAYGRTDDPFIWAAGDCANFSLPGGRLRMESVGNAIDSADLVARNIMGARQPYRPKPWFWSDQFDLKLQIAGLSRPDDTVVVRQGAGPGRSHWYYREGQLVAVDGLNAPRDYLIGKRLLAMSASPDPAQVADPVLALEALASTSK</sequence>
<dbReference type="InterPro" id="IPR036188">
    <property type="entry name" value="FAD/NAD-bd_sf"/>
</dbReference>
<evidence type="ECO:0000313" key="8">
    <source>
        <dbReference type="Proteomes" id="UP000248616"/>
    </source>
</evidence>
<evidence type="ECO:0000259" key="6">
    <source>
        <dbReference type="Pfam" id="PF14759"/>
    </source>
</evidence>
<dbReference type="Pfam" id="PF07992">
    <property type="entry name" value="Pyr_redox_2"/>
    <property type="match status" value="1"/>
</dbReference>
<dbReference type="GO" id="GO:0016651">
    <property type="term" value="F:oxidoreductase activity, acting on NAD(P)H"/>
    <property type="evidence" value="ECO:0007669"/>
    <property type="project" value="TreeGrafter"/>
</dbReference>
<dbReference type="Gene3D" id="3.50.50.60">
    <property type="entry name" value="FAD/NAD(P)-binding domain"/>
    <property type="match status" value="2"/>
</dbReference>
<dbReference type="PRINTS" id="PR00411">
    <property type="entry name" value="PNDRDTASEI"/>
</dbReference>
<dbReference type="PANTHER" id="PTHR43557:SF2">
    <property type="entry name" value="RIESKE DOMAIN-CONTAINING PROTEIN-RELATED"/>
    <property type="match status" value="1"/>
</dbReference>
<dbReference type="InterPro" id="IPR023753">
    <property type="entry name" value="FAD/NAD-binding_dom"/>
</dbReference>
<protein>
    <submittedName>
        <fullName evidence="7">Pyridine nucleotide-disulfide oxidoreductase</fullName>
    </submittedName>
</protein>
<proteinExistence type="predicted"/>
<dbReference type="RefSeq" id="WP_111543742.1">
    <property type="nucleotide sequence ID" value="NZ_MZXV01000013.1"/>
</dbReference>
<dbReference type="GO" id="GO:0005737">
    <property type="term" value="C:cytoplasm"/>
    <property type="evidence" value="ECO:0007669"/>
    <property type="project" value="TreeGrafter"/>
</dbReference>
<evidence type="ECO:0000256" key="1">
    <source>
        <dbReference type="ARBA" id="ARBA00001974"/>
    </source>
</evidence>
<evidence type="ECO:0000259" key="5">
    <source>
        <dbReference type="Pfam" id="PF07992"/>
    </source>
</evidence>
<dbReference type="PRINTS" id="PR00368">
    <property type="entry name" value="FADPNR"/>
</dbReference>
<keyword evidence="2" id="KW-0285">Flavoprotein</keyword>
<dbReference type="InterPro" id="IPR050446">
    <property type="entry name" value="FAD-oxidoreductase/Apoptosis"/>
</dbReference>
<dbReference type="EMBL" id="MZXV01000013">
    <property type="protein sequence ID" value="PZV40009.1"/>
    <property type="molecule type" value="Genomic_DNA"/>
</dbReference>
<evidence type="ECO:0000256" key="4">
    <source>
        <dbReference type="ARBA" id="ARBA00023002"/>
    </source>
</evidence>
<comment type="cofactor">
    <cofactor evidence="1">
        <name>FAD</name>
        <dbReference type="ChEBI" id="CHEBI:57692"/>
    </cofactor>
</comment>
<dbReference type="Pfam" id="PF14759">
    <property type="entry name" value="Reductase_C"/>
    <property type="match status" value="1"/>
</dbReference>
<dbReference type="Gene3D" id="3.30.390.30">
    <property type="match status" value="1"/>
</dbReference>
<name>A0A2W7D1M7_9HYPH</name>
<comment type="caution">
    <text evidence="7">The sequence shown here is derived from an EMBL/GenBank/DDBJ whole genome shotgun (WGS) entry which is preliminary data.</text>
</comment>
<evidence type="ECO:0000313" key="7">
    <source>
        <dbReference type="EMBL" id="PZV40009.1"/>
    </source>
</evidence>
<keyword evidence="8" id="KW-1185">Reference proteome</keyword>
<evidence type="ECO:0000256" key="2">
    <source>
        <dbReference type="ARBA" id="ARBA00022630"/>
    </source>
</evidence>
<keyword evidence="3" id="KW-0274">FAD</keyword>
<keyword evidence="4" id="KW-0560">Oxidoreductase</keyword>
<feature type="domain" description="Reductase C-terminal" evidence="6">
    <location>
        <begin position="333"/>
        <end position="415"/>
    </location>
</feature>
<dbReference type="OrthoDB" id="7809559at2"/>
<gene>
    <name evidence="7" type="ORF">B5V02_04860</name>
</gene>
<dbReference type="InterPro" id="IPR028202">
    <property type="entry name" value="Reductase_C"/>
</dbReference>
<dbReference type="SUPFAM" id="SSF51905">
    <property type="entry name" value="FAD/NAD(P)-binding domain"/>
    <property type="match status" value="2"/>
</dbReference>